<sequence>MAIKNINMAKVFSSANTKQSLRLVCDYIDADELEVNPENEIIYGKLNIDDLKAEIIRSGGVKNPIEVIKKDEKLIIISGHRRQLATLQAFNEGKLSSKKVPYFINDTIKSLDDEKMAIIGRNTQREKDFKTRFNEITILTEILSKEVQNEKGRFRKNIADRIGISEAELQRYWDYNKFCPEIREAVEDENSTLTFSKAAELRGLSEEEQQKALEIIKQKDDISTRELRNLKKSIKEGYNVEDLNEDYSPKQEDGKKDTPKPKNDKLSKSTNQDNIPNTVTNPKIKTIENSIENDNEDIELSAIETCLSVLNTKKNELDTLLNTIKDDDKGLKMLATIDYLDKLIAKCEKDLDIKLERGNINENNREGDI</sequence>
<dbReference type="Gene3D" id="1.10.10.2830">
    <property type="match status" value="1"/>
</dbReference>
<dbReference type="SUPFAM" id="SSF109709">
    <property type="entry name" value="KorB DNA-binding domain-like"/>
    <property type="match status" value="1"/>
</dbReference>
<dbReference type="Gene3D" id="3.90.1530.30">
    <property type="match status" value="1"/>
</dbReference>
<dbReference type="AlphaFoldDB" id="A0AAW4U6D5"/>
<accession>A0AAW4U6D5</accession>
<dbReference type="CDD" id="cd16387">
    <property type="entry name" value="ParB_N_Srx"/>
    <property type="match status" value="1"/>
</dbReference>
<name>A0AAW4U6D5_9FIRM</name>
<dbReference type="GO" id="GO:0007059">
    <property type="term" value="P:chromosome segregation"/>
    <property type="evidence" value="ECO:0007669"/>
    <property type="project" value="TreeGrafter"/>
</dbReference>
<reference evidence="2" key="1">
    <citation type="submission" date="2021-10" db="EMBL/GenBank/DDBJ databases">
        <title>Collection of gut derived symbiotic bacterial strains cultured from healthy donors.</title>
        <authorList>
            <person name="Lin H."/>
            <person name="Littmann E."/>
            <person name="Claire K."/>
            <person name="Pamer E."/>
        </authorList>
    </citation>
    <scope>NUCLEOTIDE SEQUENCE</scope>
    <source>
        <strain evidence="2">MSK.7.16</strain>
    </source>
</reference>
<feature type="compositionally biased region" description="Basic and acidic residues" evidence="1">
    <location>
        <begin position="247"/>
        <end position="267"/>
    </location>
</feature>
<dbReference type="GeneID" id="62778932"/>
<proteinExistence type="predicted"/>
<evidence type="ECO:0000313" key="3">
    <source>
        <dbReference type="Proteomes" id="UP001198190"/>
    </source>
</evidence>
<dbReference type="SUPFAM" id="SSF110849">
    <property type="entry name" value="ParB/Sulfiredoxin"/>
    <property type="match status" value="1"/>
</dbReference>
<organism evidence="2 3">
    <name type="scientific">Megamonas funiformis</name>
    <dbReference type="NCBI Taxonomy" id="437897"/>
    <lineage>
        <taxon>Bacteria</taxon>
        <taxon>Bacillati</taxon>
        <taxon>Bacillota</taxon>
        <taxon>Negativicutes</taxon>
        <taxon>Selenomonadales</taxon>
        <taxon>Selenomonadaceae</taxon>
        <taxon>Megamonas</taxon>
    </lineage>
</organism>
<dbReference type="InterPro" id="IPR036086">
    <property type="entry name" value="ParB/Sulfiredoxin_sf"/>
</dbReference>
<dbReference type="PANTHER" id="PTHR33375:SF1">
    <property type="entry name" value="CHROMOSOME-PARTITIONING PROTEIN PARB-RELATED"/>
    <property type="match status" value="1"/>
</dbReference>
<dbReference type="Proteomes" id="UP001198190">
    <property type="component" value="Unassembled WGS sequence"/>
</dbReference>
<dbReference type="GO" id="GO:0005694">
    <property type="term" value="C:chromosome"/>
    <property type="evidence" value="ECO:0007669"/>
    <property type="project" value="TreeGrafter"/>
</dbReference>
<dbReference type="InterPro" id="IPR050336">
    <property type="entry name" value="Chromosome_partition/occlusion"/>
</dbReference>
<feature type="compositionally biased region" description="Polar residues" evidence="1">
    <location>
        <begin position="268"/>
        <end position="282"/>
    </location>
</feature>
<dbReference type="PANTHER" id="PTHR33375">
    <property type="entry name" value="CHROMOSOME-PARTITIONING PROTEIN PARB-RELATED"/>
    <property type="match status" value="1"/>
</dbReference>
<dbReference type="RefSeq" id="WP_008537559.1">
    <property type="nucleotide sequence ID" value="NZ_BSQS01000004.1"/>
</dbReference>
<protein>
    <submittedName>
        <fullName evidence="2">ParB N-terminal domain-containing protein</fullName>
    </submittedName>
</protein>
<evidence type="ECO:0000256" key="1">
    <source>
        <dbReference type="SAM" id="MobiDB-lite"/>
    </source>
</evidence>
<comment type="caution">
    <text evidence="2">The sequence shown here is derived from an EMBL/GenBank/DDBJ whole genome shotgun (WGS) entry which is preliminary data.</text>
</comment>
<gene>
    <name evidence="2" type="ORF">LIY65_09120</name>
</gene>
<evidence type="ECO:0000313" key="2">
    <source>
        <dbReference type="EMBL" id="MCB6828852.1"/>
    </source>
</evidence>
<feature type="region of interest" description="Disordered" evidence="1">
    <location>
        <begin position="241"/>
        <end position="282"/>
    </location>
</feature>
<dbReference type="EMBL" id="JAJCGD010000026">
    <property type="protein sequence ID" value="MCB6828852.1"/>
    <property type="molecule type" value="Genomic_DNA"/>
</dbReference>